<name>A0AAD6WGI0_9ROSI</name>
<evidence type="ECO:0000313" key="1">
    <source>
        <dbReference type="EMBL" id="KAJ7011527.1"/>
    </source>
</evidence>
<accession>A0AAD6WGI0</accession>
<dbReference type="Proteomes" id="UP001164929">
    <property type="component" value="Chromosome 1"/>
</dbReference>
<organism evidence="1 2">
    <name type="scientific">Populus alba x Populus x berolinensis</name>
    <dbReference type="NCBI Taxonomy" id="444605"/>
    <lineage>
        <taxon>Eukaryota</taxon>
        <taxon>Viridiplantae</taxon>
        <taxon>Streptophyta</taxon>
        <taxon>Embryophyta</taxon>
        <taxon>Tracheophyta</taxon>
        <taxon>Spermatophyta</taxon>
        <taxon>Magnoliopsida</taxon>
        <taxon>eudicotyledons</taxon>
        <taxon>Gunneridae</taxon>
        <taxon>Pentapetalae</taxon>
        <taxon>rosids</taxon>
        <taxon>fabids</taxon>
        <taxon>Malpighiales</taxon>
        <taxon>Salicaceae</taxon>
        <taxon>Saliceae</taxon>
        <taxon>Populus</taxon>
    </lineage>
</organism>
<protein>
    <submittedName>
        <fullName evidence="1">Uncharacterized protein</fullName>
    </submittedName>
</protein>
<dbReference type="EMBL" id="JAQIZT010000001">
    <property type="protein sequence ID" value="KAJ7011527.1"/>
    <property type="molecule type" value="Genomic_DNA"/>
</dbReference>
<dbReference type="AlphaFoldDB" id="A0AAD6WGI0"/>
<keyword evidence="2" id="KW-1185">Reference proteome</keyword>
<sequence>MKAFWAARLVACEISYLLFSQHRKLCGAYMCEKEFKHANICGFLSFPTPTNMPSTLPLMAFMSLYDIS</sequence>
<gene>
    <name evidence="1" type="ORF">NC653_001841</name>
</gene>
<comment type="caution">
    <text evidence="1">The sequence shown here is derived from an EMBL/GenBank/DDBJ whole genome shotgun (WGS) entry which is preliminary data.</text>
</comment>
<evidence type="ECO:0000313" key="2">
    <source>
        <dbReference type="Proteomes" id="UP001164929"/>
    </source>
</evidence>
<reference evidence="1 2" key="1">
    <citation type="journal article" date="2023" name="Mol. Ecol. Resour.">
        <title>Chromosome-level genome assembly of a triploid poplar Populus alba 'Berolinensis'.</title>
        <authorList>
            <person name="Chen S."/>
            <person name="Yu Y."/>
            <person name="Wang X."/>
            <person name="Wang S."/>
            <person name="Zhang T."/>
            <person name="Zhou Y."/>
            <person name="He R."/>
            <person name="Meng N."/>
            <person name="Wang Y."/>
            <person name="Liu W."/>
            <person name="Liu Z."/>
            <person name="Liu J."/>
            <person name="Guo Q."/>
            <person name="Huang H."/>
            <person name="Sederoff R.R."/>
            <person name="Wang G."/>
            <person name="Qu G."/>
            <person name="Chen S."/>
        </authorList>
    </citation>
    <scope>NUCLEOTIDE SEQUENCE [LARGE SCALE GENOMIC DNA]</scope>
    <source>
        <strain evidence="1">SC-2020</strain>
    </source>
</reference>
<proteinExistence type="predicted"/>